<dbReference type="Gene3D" id="3.30.160.60">
    <property type="entry name" value="Classic Zinc Finger"/>
    <property type="match status" value="3"/>
</dbReference>
<evidence type="ECO:0000256" key="7">
    <source>
        <dbReference type="PROSITE-ProRule" id="PRU00042"/>
    </source>
</evidence>
<keyword evidence="5" id="KW-0862">Zinc</keyword>
<dbReference type="GO" id="GO:0008270">
    <property type="term" value="F:zinc ion binding"/>
    <property type="evidence" value="ECO:0007669"/>
    <property type="project" value="UniProtKB-KW"/>
</dbReference>
<keyword evidence="6" id="KW-0539">Nucleus</keyword>
<dbReference type="GO" id="GO:0005634">
    <property type="term" value="C:nucleus"/>
    <property type="evidence" value="ECO:0007669"/>
    <property type="project" value="UniProtKB-SubCell"/>
</dbReference>
<dbReference type="Pfam" id="PF00096">
    <property type="entry name" value="zf-C2H2"/>
    <property type="match status" value="3"/>
</dbReference>
<proteinExistence type="predicted"/>
<dbReference type="GO" id="GO:0010468">
    <property type="term" value="P:regulation of gene expression"/>
    <property type="evidence" value="ECO:0007669"/>
    <property type="project" value="TreeGrafter"/>
</dbReference>
<comment type="subcellular location">
    <subcellularLocation>
        <location evidence="1">Nucleus</location>
    </subcellularLocation>
</comment>
<dbReference type="PROSITE" id="PS00028">
    <property type="entry name" value="ZINC_FINGER_C2H2_1"/>
    <property type="match status" value="3"/>
</dbReference>
<dbReference type="FunFam" id="3.30.160.60:FF:000202">
    <property type="entry name" value="Zinc finger protein 574"/>
    <property type="match status" value="1"/>
</dbReference>
<dbReference type="PANTHER" id="PTHR16515:SF49">
    <property type="entry name" value="GASTRULA ZINC FINGER PROTEIN XLCGF49.1-LIKE-RELATED"/>
    <property type="match status" value="1"/>
</dbReference>
<gene>
    <name evidence="10" type="ORF">CJOHNSTONI_LOCUS8098</name>
</gene>
<dbReference type="AlphaFoldDB" id="A0A8J2MSM7"/>
<dbReference type="PANTHER" id="PTHR16515">
    <property type="entry name" value="PR DOMAIN ZINC FINGER PROTEIN"/>
    <property type="match status" value="1"/>
</dbReference>
<dbReference type="SMART" id="SM00355">
    <property type="entry name" value="ZnF_C2H2"/>
    <property type="match status" value="4"/>
</dbReference>
<evidence type="ECO:0000256" key="6">
    <source>
        <dbReference type="ARBA" id="ARBA00023242"/>
    </source>
</evidence>
<evidence type="ECO:0000256" key="8">
    <source>
        <dbReference type="SAM" id="SignalP"/>
    </source>
</evidence>
<dbReference type="OrthoDB" id="8685330at2759"/>
<dbReference type="PROSITE" id="PS50157">
    <property type="entry name" value="ZINC_FINGER_C2H2_2"/>
    <property type="match status" value="3"/>
</dbReference>
<evidence type="ECO:0000313" key="11">
    <source>
        <dbReference type="Proteomes" id="UP000746747"/>
    </source>
</evidence>
<dbReference type="GO" id="GO:0032502">
    <property type="term" value="P:developmental process"/>
    <property type="evidence" value="ECO:0007669"/>
    <property type="project" value="UniProtKB-ARBA"/>
</dbReference>
<dbReference type="Proteomes" id="UP000746747">
    <property type="component" value="Unassembled WGS sequence"/>
</dbReference>
<dbReference type="EMBL" id="CAKAEH010001652">
    <property type="protein sequence ID" value="CAG9538385.1"/>
    <property type="molecule type" value="Genomic_DNA"/>
</dbReference>
<accession>A0A8J2MSM7</accession>
<keyword evidence="8" id="KW-0732">Signal</keyword>
<feature type="chain" id="PRO_5035289677" description="C2H2-type domain-containing protein" evidence="8">
    <location>
        <begin position="23"/>
        <end position="204"/>
    </location>
</feature>
<evidence type="ECO:0000256" key="2">
    <source>
        <dbReference type="ARBA" id="ARBA00022723"/>
    </source>
</evidence>
<name>A0A8J2MSM7_9BILA</name>
<evidence type="ECO:0000256" key="1">
    <source>
        <dbReference type="ARBA" id="ARBA00004123"/>
    </source>
</evidence>
<evidence type="ECO:0000259" key="9">
    <source>
        <dbReference type="PROSITE" id="PS50157"/>
    </source>
</evidence>
<keyword evidence="11" id="KW-1185">Reference proteome</keyword>
<keyword evidence="2" id="KW-0479">Metal-binding</keyword>
<dbReference type="InterPro" id="IPR036236">
    <property type="entry name" value="Znf_C2H2_sf"/>
</dbReference>
<evidence type="ECO:0000256" key="5">
    <source>
        <dbReference type="ARBA" id="ARBA00022833"/>
    </source>
</evidence>
<feature type="signal peptide" evidence="8">
    <location>
        <begin position="1"/>
        <end position="22"/>
    </location>
</feature>
<dbReference type="InterPro" id="IPR050331">
    <property type="entry name" value="Zinc_finger"/>
</dbReference>
<evidence type="ECO:0000313" key="10">
    <source>
        <dbReference type="EMBL" id="CAG9538385.1"/>
    </source>
</evidence>
<dbReference type="SUPFAM" id="SSF57667">
    <property type="entry name" value="beta-beta-alpha zinc fingers"/>
    <property type="match status" value="2"/>
</dbReference>
<feature type="domain" description="C2H2-type" evidence="9">
    <location>
        <begin position="111"/>
        <end position="138"/>
    </location>
</feature>
<feature type="domain" description="C2H2-type" evidence="9">
    <location>
        <begin position="83"/>
        <end position="110"/>
    </location>
</feature>
<feature type="domain" description="C2H2-type" evidence="9">
    <location>
        <begin position="139"/>
        <end position="166"/>
    </location>
</feature>
<protein>
    <recommendedName>
        <fullName evidence="9">C2H2-type domain-containing protein</fullName>
    </recommendedName>
</protein>
<comment type="caution">
    <text evidence="10">The sequence shown here is derived from an EMBL/GenBank/DDBJ whole genome shotgun (WGS) entry which is preliminary data.</text>
</comment>
<sequence>MHLSYYLVVLVLPLYIAQVTVSNENDQPVQLGLRNDGKIRTIANGSKTNKKWFKYIECGKEFSCAGNLKRPKVMMHTEDDDAYKCKICSKVFNAPSILTRHNLVHEEKRPFKCNTCDKGFKYRYCLSAHMVTHTDEKTQKCNVCGKEFKHIRSLQRHKFTHGNVRFQCKECGRNFTQKIRNCGKRLDEIDNEENKAGMMDLNNI</sequence>
<evidence type="ECO:0000256" key="4">
    <source>
        <dbReference type="ARBA" id="ARBA00022771"/>
    </source>
</evidence>
<organism evidence="10 11">
    <name type="scientific">Cercopithifilaria johnstoni</name>
    <dbReference type="NCBI Taxonomy" id="2874296"/>
    <lineage>
        <taxon>Eukaryota</taxon>
        <taxon>Metazoa</taxon>
        <taxon>Ecdysozoa</taxon>
        <taxon>Nematoda</taxon>
        <taxon>Chromadorea</taxon>
        <taxon>Rhabditida</taxon>
        <taxon>Spirurina</taxon>
        <taxon>Spiruromorpha</taxon>
        <taxon>Filarioidea</taxon>
        <taxon>Onchocercidae</taxon>
        <taxon>Cercopithifilaria</taxon>
    </lineage>
</organism>
<keyword evidence="4 7" id="KW-0863">Zinc-finger</keyword>
<keyword evidence="3" id="KW-0677">Repeat</keyword>
<reference evidence="10" key="1">
    <citation type="submission" date="2021-09" db="EMBL/GenBank/DDBJ databases">
        <authorList>
            <consortium name="Pathogen Informatics"/>
        </authorList>
    </citation>
    <scope>NUCLEOTIDE SEQUENCE</scope>
</reference>
<dbReference type="InterPro" id="IPR013087">
    <property type="entry name" value="Znf_C2H2_type"/>
</dbReference>
<evidence type="ECO:0000256" key="3">
    <source>
        <dbReference type="ARBA" id="ARBA00022737"/>
    </source>
</evidence>